<dbReference type="STRING" id="1160497.A0A1L9VD53"/>
<name>A0A1L9VD53_ASPGL</name>
<feature type="chain" id="PRO_5009887847" description="Mannosyl-oligosaccharide glucosidase" evidence="15">
    <location>
        <begin position="23"/>
        <end position="816"/>
    </location>
</feature>
<dbReference type="FunFam" id="1.50.10.10:FF:000027">
    <property type="entry name" value="Probable mannosyl-oligosaccharide glucosidase"/>
    <property type="match status" value="1"/>
</dbReference>
<dbReference type="GO" id="GO:0006487">
    <property type="term" value="P:protein N-linked glycosylation"/>
    <property type="evidence" value="ECO:0007669"/>
    <property type="project" value="UniProtKB-UniRule"/>
</dbReference>
<dbReference type="RefSeq" id="XP_022398565.1">
    <property type="nucleotide sequence ID" value="XM_022549244.1"/>
</dbReference>
<evidence type="ECO:0000256" key="12">
    <source>
        <dbReference type="ARBA" id="ARBA00052431"/>
    </source>
</evidence>
<dbReference type="Pfam" id="PF03200">
    <property type="entry name" value="Glyco_hydro_63"/>
    <property type="match status" value="1"/>
</dbReference>
<evidence type="ECO:0000256" key="10">
    <source>
        <dbReference type="ARBA" id="ARBA00023295"/>
    </source>
</evidence>
<dbReference type="Pfam" id="PF16923">
    <property type="entry name" value="Glyco_hydro_63N"/>
    <property type="match status" value="1"/>
</dbReference>
<feature type="signal peptide" evidence="15">
    <location>
        <begin position="1"/>
        <end position="22"/>
    </location>
</feature>
<keyword evidence="19" id="KW-1185">Reference proteome</keyword>
<evidence type="ECO:0000256" key="5">
    <source>
        <dbReference type="ARBA" id="ARBA00022824"/>
    </source>
</evidence>
<dbReference type="GO" id="GO:0005789">
    <property type="term" value="C:endoplasmic reticulum membrane"/>
    <property type="evidence" value="ECO:0007669"/>
    <property type="project" value="UniProtKB-SubCell"/>
</dbReference>
<proteinExistence type="inferred from homology"/>
<evidence type="ECO:0000256" key="6">
    <source>
        <dbReference type="ARBA" id="ARBA00022968"/>
    </source>
</evidence>
<dbReference type="AlphaFoldDB" id="A0A1L9VD53"/>
<evidence type="ECO:0000313" key="18">
    <source>
        <dbReference type="EMBL" id="OJJ81867.1"/>
    </source>
</evidence>
<organism evidence="18 19">
    <name type="scientific">Aspergillus glaucus CBS 516.65</name>
    <dbReference type="NCBI Taxonomy" id="1160497"/>
    <lineage>
        <taxon>Eukaryota</taxon>
        <taxon>Fungi</taxon>
        <taxon>Dikarya</taxon>
        <taxon>Ascomycota</taxon>
        <taxon>Pezizomycotina</taxon>
        <taxon>Eurotiomycetes</taxon>
        <taxon>Eurotiomycetidae</taxon>
        <taxon>Eurotiales</taxon>
        <taxon>Aspergillaceae</taxon>
        <taxon>Aspergillus</taxon>
        <taxon>Aspergillus subgen. Aspergillus</taxon>
    </lineage>
</organism>
<keyword evidence="15" id="KW-0732">Signal</keyword>
<evidence type="ECO:0000256" key="7">
    <source>
        <dbReference type="ARBA" id="ARBA00022989"/>
    </source>
</evidence>
<keyword evidence="5 13" id="KW-0256">Endoplasmic reticulum</keyword>
<comment type="pathway">
    <text evidence="14">Glycan metabolism; N-glycan degradation.</text>
</comment>
<feature type="domain" description="Glycosyl hydrolase family 63 N-terminal" evidence="17">
    <location>
        <begin position="39"/>
        <end position="266"/>
    </location>
</feature>
<evidence type="ECO:0000256" key="2">
    <source>
        <dbReference type="ARBA" id="ARBA00010833"/>
    </source>
</evidence>
<evidence type="ECO:0000256" key="14">
    <source>
        <dbReference type="RuleBase" id="RU369107"/>
    </source>
</evidence>
<evidence type="ECO:0000256" key="15">
    <source>
        <dbReference type="SAM" id="SignalP"/>
    </source>
</evidence>
<dbReference type="SUPFAM" id="SSF48208">
    <property type="entry name" value="Six-hairpin glycosidases"/>
    <property type="match status" value="1"/>
</dbReference>
<keyword evidence="7" id="KW-1133">Transmembrane helix</keyword>
<evidence type="ECO:0000256" key="3">
    <source>
        <dbReference type="ARBA" id="ARBA00022692"/>
    </source>
</evidence>
<evidence type="ECO:0000256" key="8">
    <source>
        <dbReference type="ARBA" id="ARBA00023136"/>
    </source>
</evidence>
<dbReference type="InterPro" id="IPR012341">
    <property type="entry name" value="6hp_glycosidase-like_sf"/>
</dbReference>
<dbReference type="GeneID" id="34465504"/>
<dbReference type="InterPro" id="IPR031335">
    <property type="entry name" value="Glyco_hydro_63_C"/>
</dbReference>
<evidence type="ECO:0000256" key="4">
    <source>
        <dbReference type="ARBA" id="ARBA00022801"/>
    </source>
</evidence>
<evidence type="ECO:0000256" key="1">
    <source>
        <dbReference type="ARBA" id="ARBA00004648"/>
    </source>
</evidence>
<keyword evidence="3" id="KW-0812">Transmembrane</keyword>
<dbReference type="Gene3D" id="1.50.10.10">
    <property type="match status" value="1"/>
</dbReference>
<reference evidence="19" key="1">
    <citation type="journal article" date="2017" name="Genome Biol.">
        <title>Comparative genomics reveals high biological diversity and specific adaptations in the industrially and medically important fungal genus Aspergillus.</title>
        <authorList>
            <person name="de Vries R.P."/>
            <person name="Riley R."/>
            <person name="Wiebenga A."/>
            <person name="Aguilar-Osorio G."/>
            <person name="Amillis S."/>
            <person name="Uchima C.A."/>
            <person name="Anderluh G."/>
            <person name="Asadollahi M."/>
            <person name="Askin M."/>
            <person name="Barry K."/>
            <person name="Battaglia E."/>
            <person name="Bayram O."/>
            <person name="Benocci T."/>
            <person name="Braus-Stromeyer S.A."/>
            <person name="Caldana C."/>
            <person name="Canovas D."/>
            <person name="Cerqueira G.C."/>
            <person name="Chen F."/>
            <person name="Chen W."/>
            <person name="Choi C."/>
            <person name="Clum A."/>
            <person name="Dos Santos R.A."/>
            <person name="Damasio A.R."/>
            <person name="Diallinas G."/>
            <person name="Emri T."/>
            <person name="Fekete E."/>
            <person name="Flipphi M."/>
            <person name="Freyberg S."/>
            <person name="Gallo A."/>
            <person name="Gournas C."/>
            <person name="Habgood R."/>
            <person name="Hainaut M."/>
            <person name="Harispe M.L."/>
            <person name="Henrissat B."/>
            <person name="Hilden K.S."/>
            <person name="Hope R."/>
            <person name="Hossain A."/>
            <person name="Karabika E."/>
            <person name="Karaffa L."/>
            <person name="Karanyi Z."/>
            <person name="Krasevec N."/>
            <person name="Kuo A."/>
            <person name="Kusch H."/>
            <person name="LaButti K."/>
            <person name="Lagendijk E.L."/>
            <person name="Lapidus A."/>
            <person name="Levasseur A."/>
            <person name="Lindquist E."/>
            <person name="Lipzen A."/>
            <person name="Logrieco A.F."/>
            <person name="MacCabe A."/>
            <person name="Maekelae M.R."/>
            <person name="Malavazi I."/>
            <person name="Melin P."/>
            <person name="Meyer V."/>
            <person name="Mielnichuk N."/>
            <person name="Miskei M."/>
            <person name="Molnar A.P."/>
            <person name="Mule G."/>
            <person name="Ngan C.Y."/>
            <person name="Orejas M."/>
            <person name="Orosz E."/>
            <person name="Ouedraogo J.P."/>
            <person name="Overkamp K.M."/>
            <person name="Park H.-S."/>
            <person name="Perrone G."/>
            <person name="Piumi F."/>
            <person name="Punt P.J."/>
            <person name="Ram A.F."/>
            <person name="Ramon A."/>
            <person name="Rauscher S."/>
            <person name="Record E."/>
            <person name="Riano-Pachon D.M."/>
            <person name="Robert V."/>
            <person name="Roehrig J."/>
            <person name="Ruller R."/>
            <person name="Salamov A."/>
            <person name="Salih N.S."/>
            <person name="Samson R.A."/>
            <person name="Sandor E."/>
            <person name="Sanguinetti M."/>
            <person name="Schuetze T."/>
            <person name="Sepcic K."/>
            <person name="Shelest E."/>
            <person name="Sherlock G."/>
            <person name="Sophianopoulou V."/>
            <person name="Squina F.M."/>
            <person name="Sun H."/>
            <person name="Susca A."/>
            <person name="Todd R.B."/>
            <person name="Tsang A."/>
            <person name="Unkles S.E."/>
            <person name="van de Wiele N."/>
            <person name="van Rossen-Uffink D."/>
            <person name="Oliveira J.V."/>
            <person name="Vesth T.C."/>
            <person name="Visser J."/>
            <person name="Yu J.-H."/>
            <person name="Zhou M."/>
            <person name="Andersen M.R."/>
            <person name="Archer D.B."/>
            <person name="Baker S.E."/>
            <person name="Benoit I."/>
            <person name="Brakhage A.A."/>
            <person name="Braus G.H."/>
            <person name="Fischer R."/>
            <person name="Frisvad J.C."/>
            <person name="Goldman G.H."/>
            <person name="Houbraken J."/>
            <person name="Oakley B."/>
            <person name="Pocsi I."/>
            <person name="Scazzocchio C."/>
            <person name="Seiboth B."/>
            <person name="vanKuyk P.A."/>
            <person name="Wortman J."/>
            <person name="Dyer P.S."/>
            <person name="Grigoriev I.V."/>
        </authorList>
    </citation>
    <scope>NUCLEOTIDE SEQUENCE [LARGE SCALE GENOMIC DNA]</scope>
    <source>
        <strain evidence="19">CBS 516.65</strain>
    </source>
</reference>
<comment type="subcellular location">
    <subcellularLocation>
        <location evidence="1 13">Endoplasmic reticulum membrane</location>
        <topology evidence="1 13">Single-pass type II membrane protein</topology>
    </subcellularLocation>
</comment>
<dbReference type="Gene3D" id="2.70.98.110">
    <property type="entry name" value="Glycosyl hydrolase family 63, N-terminal domain"/>
    <property type="match status" value="1"/>
</dbReference>
<keyword evidence="4 13" id="KW-0378">Hydrolase</keyword>
<dbReference type="PANTHER" id="PTHR10412:SF11">
    <property type="entry name" value="MANNOSYL-OLIGOSACCHARIDE GLUCOSIDASE"/>
    <property type="match status" value="1"/>
</dbReference>
<keyword evidence="6" id="KW-0735">Signal-anchor</keyword>
<dbReference type="EC" id="3.2.1.106" evidence="11 13"/>
<dbReference type="InterPro" id="IPR004888">
    <property type="entry name" value="Glycoside_hydrolase_63"/>
</dbReference>
<dbReference type="VEuPathDB" id="FungiDB:ASPGLDRAFT_68300"/>
<feature type="domain" description="Glycosyl hydrolase family 63 C-terminal" evidence="16">
    <location>
        <begin position="305"/>
        <end position="802"/>
    </location>
</feature>
<evidence type="ECO:0000256" key="11">
    <source>
        <dbReference type="ARBA" id="ARBA00038888"/>
    </source>
</evidence>
<keyword evidence="8" id="KW-0472">Membrane</keyword>
<evidence type="ECO:0000256" key="13">
    <source>
        <dbReference type="RuleBase" id="RU368089"/>
    </source>
</evidence>
<protein>
    <recommendedName>
        <fullName evidence="11 13">Mannosyl-oligosaccharide glucosidase</fullName>
        <ecNumber evidence="11 13">3.2.1.106</ecNumber>
    </recommendedName>
    <alternativeName>
        <fullName evidence="14">Glucosidase I</fullName>
    </alternativeName>
</protein>
<comment type="catalytic activity">
    <reaction evidence="12 13">
        <text>N(4)-(alpha-D-Glc-(1-&gt;2)-alpha-D-Glc-(1-&gt;3)-alpha-D-Glc-(1-&gt;3)-alpha-D-Man-(1-&gt;2)-alpha-D-Man-(1-&gt;2)-alpha-D-Man-(1-&gt;3)-[alpha-D-Man-(1-&gt;2)-alpha-D-Man-(1-&gt;3)-[alpha-D-Man-(1-&gt;2)-alpha-D-Man-(1-&gt;6)]-alpha-D-Man-(1-&gt;6)]-beta-D-Man-(1-&gt;4)-beta-D-GlcNAc-(1-&gt;4)-beta-D-GlcNAc)-L-asparaginyl-[protein] + H2O = N(4)-(alpha-D-Glc-(1-&gt;3)-alpha-D-Glc-(1-&gt;3)-alpha-D-Man-(1-&gt;2)-alpha-D-Man-(1-&gt;2)-alpha-D-Man-(1-&gt;3)-[alpha-D-Man-(1-&gt;2)-alpha-D-Man-(1-&gt;3)-[alpha-D-Man-(1-&gt;2)-alpha-D-Man-(1-&gt;6)]-alpha-D-Man-(1-&gt;6)]-beta-D-Man-(1-&gt;4)-beta-D-GlcNAc-(1-&gt;4)-beta-D-GlcNAc)-L-asparaginyl-[protein] + beta-D-glucose</text>
        <dbReference type="Rhea" id="RHEA:55988"/>
        <dbReference type="Rhea" id="RHEA-COMP:12806"/>
        <dbReference type="Rhea" id="RHEA-COMP:14355"/>
        <dbReference type="ChEBI" id="CHEBI:15377"/>
        <dbReference type="ChEBI" id="CHEBI:15903"/>
        <dbReference type="ChEBI" id="CHEBI:59082"/>
        <dbReference type="ChEBI" id="CHEBI:132537"/>
        <dbReference type="EC" id="3.2.1.106"/>
    </reaction>
</comment>
<keyword evidence="9 14" id="KW-0325">Glycoprotein</keyword>
<evidence type="ECO:0000259" key="17">
    <source>
        <dbReference type="Pfam" id="PF16923"/>
    </source>
</evidence>
<comment type="function">
    <text evidence="13">Cleaves the distal alpha 1,2-linked glucose residue from the Glc(3)Man(9)GlcNAc(2) oligosaccharide precursor.</text>
</comment>
<evidence type="ECO:0000259" key="16">
    <source>
        <dbReference type="Pfam" id="PF03200"/>
    </source>
</evidence>
<dbReference type="OrthoDB" id="410058at2759"/>
<dbReference type="InterPro" id="IPR038518">
    <property type="entry name" value="Glyco_hydro_63N_sf"/>
</dbReference>
<comment type="similarity">
    <text evidence="2 13">Belongs to the glycosyl hydrolase 63 family.</text>
</comment>
<evidence type="ECO:0000313" key="19">
    <source>
        <dbReference type="Proteomes" id="UP000184300"/>
    </source>
</evidence>
<gene>
    <name evidence="18" type="ORF">ASPGLDRAFT_68300</name>
</gene>
<dbReference type="Proteomes" id="UP000184300">
    <property type="component" value="Unassembled WGS sequence"/>
</dbReference>
<sequence>MHGFKLPVLLAPLLYAVGSTASEDVSVLSKETAKANNESLLWGPYKPNLYFGVRPRLPDSFFAGLMWAKVDDFVNAQQNFRHTCEQNEGMAGYGWDEYDIREGGRQTIHDAGNSIDLTIDFIKVPGGENGGNWGARVKGVPREDGYDDQPMSLVFYAGLEGEGNIEVANDGDDLGFTGDVNLKGSTPGLGDFTVDVTTGPQSNQHPEHDHPTYEDKPLDHTLVASVTMPPGNVWQTKVMLFNLMKGEVGEAIKKYGAENPPPPAQVFTIRNAPGEGNLHYVQKVFKGAFEFDVLFTSGSAPEPLTSDDLTKKIKSSSQSFSERFKKILAPQAPFDSPEYSEFSKAMFSNLVGGIGYFHGEDVVDRSAQPEYDEENEGFWEETEEARSRAKPVFEGPKELFTCIPSRPFFPRGFLWDEGFHLTPIVDWDIDLVLEIVKSWFSLMDEDGWIAREQIIGAEARSKVPPEFTVQYPHYANPPTLFLILESFVDMVNANKALSSKQTSEGAAESIRSAYVQHPELGEEYIRTFYPLLKKHYFWYRRTQRGDVKTYDREAFSTREAYRWRGRSLQHVLTSGLDDYPRAQPPHPGELHVDLISWVGMMTRSMRRIAETLGETDDAEEFAGYETAIERNIDDLHWDEDAQTFCDATIDEYEESVHVCHKGYISIIPFLTGMVGPNSPRLKATLDLIHDPKELWSDFGIRSLSKKDEFYGTDENYWRSPIWININYMVVKSLYDIATASGPHQEQAREMYSQLRKNLIENVFGEWKNTGFAFEQYNPDNGKGQRIQHFTGWTSMVVKMMSMPDLPAGEKSGHDEL</sequence>
<dbReference type="GO" id="GO:0004573">
    <property type="term" value="F:Glc3Man9GlcNAc2 oligosaccharide glucosidase activity"/>
    <property type="evidence" value="ECO:0007669"/>
    <property type="project" value="UniProtKB-UniRule"/>
</dbReference>
<dbReference type="PANTHER" id="PTHR10412">
    <property type="entry name" value="MANNOSYL-OLIGOSACCHARIDE GLUCOSIDASE"/>
    <property type="match status" value="1"/>
</dbReference>
<accession>A0A1L9VD53</accession>
<evidence type="ECO:0000256" key="9">
    <source>
        <dbReference type="ARBA" id="ARBA00023180"/>
    </source>
</evidence>
<dbReference type="EMBL" id="KV878904">
    <property type="protein sequence ID" value="OJJ81867.1"/>
    <property type="molecule type" value="Genomic_DNA"/>
</dbReference>
<dbReference type="FunFam" id="2.70.98.110:FF:000003">
    <property type="entry name" value="Probable mannosyl-oligosaccharide glucosidase"/>
    <property type="match status" value="1"/>
</dbReference>
<dbReference type="InterPro" id="IPR031631">
    <property type="entry name" value="Glyco_hydro_63N"/>
</dbReference>
<dbReference type="GO" id="GO:0009311">
    <property type="term" value="P:oligosaccharide metabolic process"/>
    <property type="evidence" value="ECO:0007669"/>
    <property type="project" value="UniProtKB-UniRule"/>
</dbReference>
<dbReference type="InterPro" id="IPR008928">
    <property type="entry name" value="6-hairpin_glycosidase_sf"/>
</dbReference>
<keyword evidence="10 13" id="KW-0326">Glycosidase</keyword>